<dbReference type="AlphaFoldDB" id="A0A0H3KCP9"/>
<accession>A0A0H3KCP9</accession>
<dbReference type="HOGENOM" id="CLU_032111_0_0_9"/>
<reference evidence="4 5" key="1">
    <citation type="journal article" date="2008" name="J. Bacteriol.">
        <title>Genome sequence of Staphylococcus aureus strain Newman and comparative analysis of staphylococcal genomes: polymorphism and evolution of two major pathogenicity islands.</title>
        <authorList>
            <person name="Baba T."/>
            <person name="Bae T."/>
            <person name="Schneewind O."/>
            <person name="Takeuchi F."/>
            <person name="Hiramatsu K."/>
        </authorList>
    </citation>
    <scope>NUCLEOTIDE SEQUENCE [LARGE SCALE GENOMIC DNA]</scope>
    <source>
        <strain evidence="4 5">Newman</strain>
    </source>
</reference>
<sequence>MMTENKSFKESHPLDDFISDKELSNTTIQKEKLTIEQQKQVDTISKQINPLDNEGLLAFGSDLQKQMSQFSHQMLDEVQSKDVGPIGDTLSDLMSKLKSVNPNELNTDKPSMLKRIFSRAKSSINEIFSRMQSVSAQVDRITIQLQKHQTHLTRDIELLDTLYDKNKQYFDDLSLHIIAAQQKKLQLENEKLPQLQQQAQQSTNQMDIQQVADMQQFIDRLDKRIYDLQLSRQIALQTAPQIRMIQNVNQALAEKIQSSILTSIPLWKNQMAIALTLMRQRNAVAAQRAVTDTTNDLLTANAEMLKQNAIETATENERGIVDLDTLKRTQRNIIETIEETLIIQQHGREERQLAEKELQQLEQDLKSHLVNIKGPNKQS</sequence>
<dbReference type="InterPro" id="IPR008863">
    <property type="entry name" value="Toxic_anion-R_TelA"/>
</dbReference>
<feature type="coiled-coil region" evidence="3">
    <location>
        <begin position="344"/>
        <end position="371"/>
    </location>
</feature>
<evidence type="ECO:0000256" key="1">
    <source>
        <dbReference type="ARBA" id="ARBA00005541"/>
    </source>
</evidence>
<comment type="similarity">
    <text evidence="1 2">Belongs to the TelA family.</text>
</comment>
<dbReference type="Pfam" id="PF05816">
    <property type="entry name" value="TelA"/>
    <property type="match status" value="1"/>
</dbReference>
<organism evidence="4 5">
    <name type="scientific">Staphylococcus aureus (strain Newman)</name>
    <dbReference type="NCBI Taxonomy" id="426430"/>
    <lineage>
        <taxon>Bacteria</taxon>
        <taxon>Bacillati</taxon>
        <taxon>Bacillota</taxon>
        <taxon>Bacilli</taxon>
        <taxon>Bacillales</taxon>
        <taxon>Staphylococcaceae</taxon>
        <taxon>Staphylococcus</taxon>
    </lineage>
</organism>
<name>A0A0H3KCP9_STAAE</name>
<evidence type="ECO:0000256" key="3">
    <source>
        <dbReference type="SAM" id="Coils"/>
    </source>
</evidence>
<proteinExistence type="inferred from homology"/>
<dbReference type="PANTHER" id="PTHR38432:SF1">
    <property type="entry name" value="TELA-LIKE PROTEIN SAOUHSC_01408"/>
    <property type="match status" value="1"/>
</dbReference>
<evidence type="ECO:0000313" key="4">
    <source>
        <dbReference type="EMBL" id="BAF67589.1"/>
    </source>
</evidence>
<protein>
    <recommendedName>
        <fullName evidence="2">TelA-like protein</fullName>
    </recommendedName>
</protein>
<gene>
    <name evidence="4" type="ordered locus">NWMN_1317</name>
</gene>
<dbReference type="Proteomes" id="UP000006386">
    <property type="component" value="Chromosome"/>
</dbReference>
<dbReference type="PIRSF" id="PIRSF026508">
    <property type="entry name" value="TelA"/>
    <property type="match status" value="1"/>
</dbReference>
<evidence type="ECO:0000256" key="2">
    <source>
        <dbReference type="PIRNR" id="PIRNR026508"/>
    </source>
</evidence>
<dbReference type="PANTHER" id="PTHR38432">
    <property type="entry name" value="TELA-LIKE PROTEIN SAOUHSC_01408"/>
    <property type="match status" value="1"/>
</dbReference>
<feature type="coiled-coil region" evidence="3">
    <location>
        <begin position="178"/>
        <end position="205"/>
    </location>
</feature>
<evidence type="ECO:0000313" key="5">
    <source>
        <dbReference type="Proteomes" id="UP000006386"/>
    </source>
</evidence>
<dbReference type="KEGG" id="sae:NWMN_1317"/>
<dbReference type="EMBL" id="AP009351">
    <property type="protein sequence ID" value="BAF67589.1"/>
    <property type="molecule type" value="Genomic_DNA"/>
</dbReference>
<keyword evidence="3" id="KW-0175">Coiled coil</keyword>